<dbReference type="AlphaFoldDB" id="A0A7Y9I3J9"/>
<evidence type="ECO:0000313" key="4">
    <source>
        <dbReference type="EMBL" id="NYE69351.1"/>
    </source>
</evidence>
<evidence type="ECO:0000256" key="1">
    <source>
        <dbReference type="ARBA" id="ARBA00022679"/>
    </source>
</evidence>
<dbReference type="SUPFAM" id="SSF55729">
    <property type="entry name" value="Acyl-CoA N-acyltransferases (Nat)"/>
    <property type="match status" value="1"/>
</dbReference>
<dbReference type="PANTHER" id="PTHR43877">
    <property type="entry name" value="AMINOALKYLPHOSPHONATE N-ACETYLTRANSFERASE-RELATED-RELATED"/>
    <property type="match status" value="1"/>
</dbReference>
<accession>A0A7Y9I3J9</accession>
<dbReference type="PANTHER" id="PTHR43877:SF2">
    <property type="entry name" value="AMINOALKYLPHOSPHONATE N-ACETYLTRANSFERASE-RELATED"/>
    <property type="match status" value="1"/>
</dbReference>
<evidence type="ECO:0000313" key="5">
    <source>
        <dbReference type="Proteomes" id="UP000569914"/>
    </source>
</evidence>
<dbReference type="GO" id="GO:0016747">
    <property type="term" value="F:acyltransferase activity, transferring groups other than amino-acyl groups"/>
    <property type="evidence" value="ECO:0007669"/>
    <property type="project" value="InterPro"/>
</dbReference>
<dbReference type="InterPro" id="IPR050832">
    <property type="entry name" value="Bact_Acetyltransf"/>
</dbReference>
<protein>
    <submittedName>
        <fullName evidence="4">GNAT superfamily N-acetyltransferase</fullName>
    </submittedName>
</protein>
<name>A0A7Y9I3J9_9ACTN</name>
<dbReference type="RefSeq" id="WP_179748085.1">
    <property type="nucleotide sequence ID" value="NZ_JACCBU010000001.1"/>
</dbReference>
<dbReference type="Proteomes" id="UP000569914">
    <property type="component" value="Unassembled WGS sequence"/>
</dbReference>
<dbReference type="PROSITE" id="PS51186">
    <property type="entry name" value="GNAT"/>
    <property type="match status" value="1"/>
</dbReference>
<dbReference type="InterPro" id="IPR000182">
    <property type="entry name" value="GNAT_dom"/>
</dbReference>
<dbReference type="InterPro" id="IPR016181">
    <property type="entry name" value="Acyl_CoA_acyltransferase"/>
</dbReference>
<organism evidence="4 5">
    <name type="scientific">Microlunatus parietis</name>
    <dbReference type="NCBI Taxonomy" id="682979"/>
    <lineage>
        <taxon>Bacteria</taxon>
        <taxon>Bacillati</taxon>
        <taxon>Actinomycetota</taxon>
        <taxon>Actinomycetes</taxon>
        <taxon>Propionibacteriales</taxon>
        <taxon>Propionibacteriaceae</taxon>
        <taxon>Microlunatus</taxon>
    </lineage>
</organism>
<dbReference type="Gene3D" id="3.40.630.30">
    <property type="match status" value="1"/>
</dbReference>
<comment type="caution">
    <text evidence="4">The sequence shown here is derived from an EMBL/GenBank/DDBJ whole genome shotgun (WGS) entry which is preliminary data.</text>
</comment>
<keyword evidence="2" id="KW-0012">Acyltransferase</keyword>
<sequence length="152" mass="16519">MKLRPAHPDDAATIDELLHQLGYPQHVPGATAARLTAWADHPDGAAYVAEVDGTVLGVVAVHCCPFFERDGSWGRIVALVVSLEARGLGVGSRLVAEAEAFAAGRGCVRMEVTSADRRRDAHAFYRRLGYVDQSGRSSRFLRDLPGEPPERR</sequence>
<dbReference type="EMBL" id="JACCBU010000001">
    <property type="protein sequence ID" value="NYE69351.1"/>
    <property type="molecule type" value="Genomic_DNA"/>
</dbReference>
<feature type="domain" description="N-acetyltransferase" evidence="3">
    <location>
        <begin position="1"/>
        <end position="152"/>
    </location>
</feature>
<gene>
    <name evidence="4" type="ORF">BKA15_000680</name>
</gene>
<evidence type="ECO:0000256" key="2">
    <source>
        <dbReference type="ARBA" id="ARBA00023315"/>
    </source>
</evidence>
<keyword evidence="5" id="KW-1185">Reference proteome</keyword>
<dbReference type="Pfam" id="PF00583">
    <property type="entry name" value="Acetyltransf_1"/>
    <property type="match status" value="1"/>
</dbReference>
<proteinExistence type="predicted"/>
<keyword evidence="1 4" id="KW-0808">Transferase</keyword>
<dbReference type="CDD" id="cd04301">
    <property type="entry name" value="NAT_SF"/>
    <property type="match status" value="1"/>
</dbReference>
<evidence type="ECO:0000259" key="3">
    <source>
        <dbReference type="PROSITE" id="PS51186"/>
    </source>
</evidence>
<reference evidence="4 5" key="1">
    <citation type="submission" date="2020-07" db="EMBL/GenBank/DDBJ databases">
        <title>Sequencing the genomes of 1000 actinobacteria strains.</title>
        <authorList>
            <person name="Klenk H.-P."/>
        </authorList>
    </citation>
    <scope>NUCLEOTIDE SEQUENCE [LARGE SCALE GENOMIC DNA]</scope>
    <source>
        <strain evidence="4 5">DSM 22083</strain>
    </source>
</reference>